<dbReference type="SUPFAM" id="SSF48179">
    <property type="entry name" value="6-phosphogluconate dehydrogenase C-terminal domain-like"/>
    <property type="match status" value="1"/>
</dbReference>
<organism evidence="6 7">
    <name type="scientific">Agreia pratensis</name>
    <dbReference type="NCBI Taxonomy" id="150121"/>
    <lineage>
        <taxon>Bacteria</taxon>
        <taxon>Bacillati</taxon>
        <taxon>Actinomycetota</taxon>
        <taxon>Actinomycetes</taxon>
        <taxon>Micrococcales</taxon>
        <taxon>Microbacteriaceae</taxon>
        <taxon>Agreia</taxon>
    </lineage>
</organism>
<accession>A0A1X7ICU8</accession>
<evidence type="ECO:0000256" key="4">
    <source>
        <dbReference type="PIRNR" id="PIRNR000124"/>
    </source>
</evidence>
<evidence type="ECO:0000256" key="2">
    <source>
        <dbReference type="ARBA" id="ARBA00023002"/>
    </source>
</evidence>
<dbReference type="InterPro" id="IPR001732">
    <property type="entry name" value="UDP-Glc/GDP-Man_DH_N"/>
</dbReference>
<evidence type="ECO:0000259" key="5">
    <source>
        <dbReference type="SMART" id="SM00984"/>
    </source>
</evidence>
<keyword evidence="3" id="KW-0520">NAD</keyword>
<keyword evidence="2" id="KW-0560">Oxidoreductase</keyword>
<dbReference type="InterPro" id="IPR036220">
    <property type="entry name" value="UDP-Glc/GDP-Man_DH_C_sf"/>
</dbReference>
<dbReference type="Proteomes" id="UP000193244">
    <property type="component" value="Unassembled WGS sequence"/>
</dbReference>
<gene>
    <name evidence="6" type="ORF">SAMN06296010_0367</name>
</gene>
<dbReference type="InterPro" id="IPR014027">
    <property type="entry name" value="UDP-Glc/GDP-Man_DH_C"/>
</dbReference>
<dbReference type="Gene3D" id="3.40.50.720">
    <property type="entry name" value="NAD(P)-binding Rossmann-like Domain"/>
    <property type="match status" value="2"/>
</dbReference>
<dbReference type="InterPro" id="IPR008927">
    <property type="entry name" value="6-PGluconate_DH-like_C_sf"/>
</dbReference>
<keyword evidence="7" id="KW-1185">Reference proteome</keyword>
<dbReference type="EMBL" id="FXAY01000001">
    <property type="protein sequence ID" value="SMG12271.1"/>
    <property type="molecule type" value="Genomic_DNA"/>
</dbReference>
<evidence type="ECO:0000313" key="6">
    <source>
        <dbReference type="EMBL" id="SMG12271.1"/>
    </source>
</evidence>
<dbReference type="GO" id="GO:0016616">
    <property type="term" value="F:oxidoreductase activity, acting on the CH-OH group of donors, NAD or NADP as acceptor"/>
    <property type="evidence" value="ECO:0007669"/>
    <property type="project" value="InterPro"/>
</dbReference>
<sequence>MPTTFDRDVVVIGGGGHVGLPLAIALADRGSRVVVYDLSERAVQGINEGRMPFSEPGAEPVLQRVLANGMFTASTDASVVATAENVIVVIGTPVDEHLNPDPNAIPDALEDCSPYFRDEQLLILRSTVYPGVTALVERMLREKGLSTEVAFCPERIAEHKAMEELFTLPQIVSSRSDSGRQRASKLFRTLTDQIVDLSPEEAELAKLFTNTWRYIKFAAANQFYMMANDRGLDFEKIRAGLTHDYPRAKDLPGPGFAAGPCLFKDTMQLAAFSDNKFSLGHSAMLVNEGLPLYIVTQLEKRFDLENLTVGILGMSFKAGSDDIRSSLSYKLRRVLKFRAKAVIGTDPYVTEETDDTLLPLDAVLEKADILIVATPHSEYVGLVTEKPVADVWNLLGHGVVI</sequence>
<dbReference type="Pfam" id="PF00984">
    <property type="entry name" value="UDPG_MGDP_dh"/>
    <property type="match status" value="1"/>
</dbReference>
<dbReference type="InterPro" id="IPR036291">
    <property type="entry name" value="NAD(P)-bd_dom_sf"/>
</dbReference>
<comment type="similarity">
    <text evidence="1 4">Belongs to the UDP-glucose/GDP-mannose dehydrogenase family.</text>
</comment>
<dbReference type="PIRSF" id="PIRSF500136">
    <property type="entry name" value="UDP_ManNAc_DH"/>
    <property type="match status" value="1"/>
</dbReference>
<dbReference type="GO" id="GO:0000271">
    <property type="term" value="P:polysaccharide biosynthetic process"/>
    <property type="evidence" value="ECO:0007669"/>
    <property type="project" value="InterPro"/>
</dbReference>
<dbReference type="AlphaFoldDB" id="A0A1X7ICU8"/>
<dbReference type="PANTHER" id="PTHR43491">
    <property type="entry name" value="UDP-N-ACETYL-D-MANNOSAMINE DEHYDROGENASE"/>
    <property type="match status" value="1"/>
</dbReference>
<dbReference type="SMART" id="SM00984">
    <property type="entry name" value="UDPG_MGDP_dh_C"/>
    <property type="match status" value="1"/>
</dbReference>
<reference evidence="7" key="1">
    <citation type="submission" date="2017-04" db="EMBL/GenBank/DDBJ databases">
        <authorList>
            <person name="Varghese N."/>
            <person name="Submissions S."/>
        </authorList>
    </citation>
    <scope>NUCLEOTIDE SEQUENCE [LARGE SCALE GENOMIC DNA]</scope>
    <source>
        <strain evidence="7">VKM Ac-2510</strain>
    </source>
</reference>
<dbReference type="Pfam" id="PF03721">
    <property type="entry name" value="UDPG_MGDP_dh_N"/>
    <property type="match status" value="1"/>
</dbReference>
<feature type="domain" description="UDP-glucose/GDP-mannose dehydrogenase C-terminal" evidence="5">
    <location>
        <begin position="310"/>
        <end position="397"/>
    </location>
</feature>
<proteinExistence type="inferred from homology"/>
<dbReference type="PIRSF" id="PIRSF000124">
    <property type="entry name" value="UDPglc_GDPman_dh"/>
    <property type="match status" value="1"/>
</dbReference>
<dbReference type="SUPFAM" id="SSF51735">
    <property type="entry name" value="NAD(P)-binding Rossmann-fold domains"/>
    <property type="match status" value="1"/>
</dbReference>
<dbReference type="InterPro" id="IPR028359">
    <property type="entry name" value="UDP_ManNAc/GlcNAc_DH"/>
</dbReference>
<dbReference type="Pfam" id="PF03720">
    <property type="entry name" value="UDPG_MGDP_dh_C"/>
    <property type="match status" value="1"/>
</dbReference>
<name>A0A1X7ICU8_9MICO</name>
<dbReference type="NCBIfam" id="TIGR03026">
    <property type="entry name" value="NDP-sugDHase"/>
    <property type="match status" value="1"/>
</dbReference>
<dbReference type="PANTHER" id="PTHR43491:SF2">
    <property type="entry name" value="UDP-N-ACETYL-D-MANNOSAMINE DEHYDROGENASE"/>
    <property type="match status" value="1"/>
</dbReference>
<protein>
    <submittedName>
        <fullName evidence="6">UDP-N-acetyl-D-mannosaminuronic acid dehydrogenase</fullName>
    </submittedName>
</protein>
<dbReference type="RefSeq" id="WP_217809153.1">
    <property type="nucleotide sequence ID" value="NZ_FXAY01000001.1"/>
</dbReference>
<dbReference type="InterPro" id="IPR017476">
    <property type="entry name" value="UDP-Glc/GDP-Man"/>
</dbReference>
<dbReference type="GO" id="GO:0016628">
    <property type="term" value="F:oxidoreductase activity, acting on the CH-CH group of donors, NAD or NADP as acceptor"/>
    <property type="evidence" value="ECO:0007669"/>
    <property type="project" value="InterPro"/>
</dbReference>
<dbReference type="InterPro" id="IPR014026">
    <property type="entry name" value="UDP-Glc/GDP-Man_DH_dimer"/>
</dbReference>
<evidence type="ECO:0000256" key="1">
    <source>
        <dbReference type="ARBA" id="ARBA00006601"/>
    </source>
</evidence>
<dbReference type="SUPFAM" id="SSF52413">
    <property type="entry name" value="UDP-glucose/GDP-mannose dehydrogenase C-terminal domain"/>
    <property type="match status" value="1"/>
</dbReference>
<dbReference type="STRING" id="150121.SAMN06296010_0367"/>
<dbReference type="GO" id="GO:0051287">
    <property type="term" value="F:NAD binding"/>
    <property type="evidence" value="ECO:0007669"/>
    <property type="project" value="InterPro"/>
</dbReference>
<evidence type="ECO:0000313" key="7">
    <source>
        <dbReference type="Proteomes" id="UP000193244"/>
    </source>
</evidence>
<evidence type="ECO:0000256" key="3">
    <source>
        <dbReference type="ARBA" id="ARBA00023027"/>
    </source>
</evidence>